<dbReference type="EMBL" id="CP045915">
    <property type="protein sequence ID" value="QGH35128.1"/>
    <property type="molecule type" value="Genomic_DNA"/>
</dbReference>
<feature type="domain" description="Tail spike" evidence="3">
    <location>
        <begin position="100"/>
        <end position="349"/>
    </location>
</feature>
<sequence length="1574" mass="176816">MIHITDKQNDGVLGFISEKNFTDNLHKQSLQDYLSTFNFLTFADKKYSEHLTKLNRVIIPAEDQGYHEFIIDQVEKYRDRTGLKSEVQTLGSYLLLKKAKVIKPQTLEEYSASMAVGFATNGTEWRPGIIESDGVRTFKIESHTNPFSLLKRIANEFGLELRFRVETDGNKVTGRYVDLLDRVGVWRGREITFGKDLESIRRIEKGEIFTALIGLGPEDENGNRLEVLVEDEDALQRWGRPDPLTGELKHLIGTYEPQSERSDMTEEELRQYTRTELDKRISAVIEWVANIIDLEHVPGVENKKIRFGDTIKIKDEKFNPPLYVEARVHEQERDIKKRSRKRVKLGDFEEFTEEEVNAVWQRLQAIIQEKISMSEFEELTYTKPEIDEKDKPGNDAADKIETDVGWTEVIETEQGSQSKADQAEENANNHTDQIKQDIDQELLDKAGLEYVDGQLVLKADSETVQTINNTVSDLETTTDNLLIDVANNAQGLSDQDGRVTTVETDLDTVEGQLSLAVTDLELLENEVSTQGTQISANSEAISLKAEASVVEVLQDEFDALTIGARNIISGTSDEFEIYNATSSWADYRPYGSVEGMPGQVYTARVYLKSDPNNIKDVGMRIRTQDDDGTWASSTDFNGNWIKPGEEGYSTVTFTMPENRTKIVPFIIRFASNELVESYVEYKEAKLEKGSKPSDWTRSPEDVASDISAVESSVTDISADLEIMAGQIEAKAEKSSLENLEGDVSNLSSDVGQLTVAYDGISANVSSLQSTTDGHTSDISNLSSQLDIQADQISSKVSQTELNNIQTGFRNICPTNFGDWESGHYSTTDGEKQAQGPRLRLKDLLRVSPGESYYFKIFRSGEAELNGLRFVIRGYDVDRNFIGTKSTTADASMTMTMSEGDLYYISVALWDGPSPDSYDWYRQQFEQGNIKPLICLDSYGDRTFEEHYSNIASSRIDNSESSIIQLSNQIESKVSETTYNSDMASINEDISQRAMEYSVDMPMTSSEDYVILLCRFDLTGQENFAMGTLSGRRTSGHYSVGEVKVIFNNDTNGTSPSGYFEAIDVQYTNSWSMVTCVYDGREYVALRHKPGNQFGLWNNNPKFYGQIGSSTSSTMLIAMHTSSVSNVSTFNSTGNVSSPILRAESSITQLSNQIEMKVEENDVRSIFTQEADSFTFEASQINFDGHVFGEDATFIGEISGARFYSGDNFRWIEIEGSKLTSVGTFHDEIYGTTDGVVTLESGRFTIDSTSDSTQSIVSASSRGLIVSYDDELYGYEGVLYSRSGMFFSVNETPVSISDDLPHVRRYPGGSININSVDSRVDWPLRLESAGNIRMVSDGDVEFRVSSVYDSLVLRRTDVSDEWKVGLPNSDYTIAYGDIETQSNRRLIIHQEENAVDIGYDKSGYLRSGYIDFSQSGNTSGYLGVTTRLRVTDGDFWTGSSTTHYQPINASSFNESSLEEMKQDIERMEMSALGIIKETDLYSYRLKNEVARGIDNTKYGVVIGVGYNTPHEILDDEAEAVSQYSMNTFSWRAIQELSEVRDDHEHRIDMLEMEVFHLREENDQLINRLNKLEEAV</sequence>
<proteinExistence type="predicted"/>
<name>A0A5Q2TQB0_9BACI</name>
<evidence type="ECO:0000256" key="2">
    <source>
        <dbReference type="SAM" id="MobiDB-lite"/>
    </source>
</evidence>
<accession>A0A5Q2TQB0</accession>
<organism evidence="4 5">
    <name type="scientific">Gracilibacillus salitolerans</name>
    <dbReference type="NCBI Taxonomy" id="2663022"/>
    <lineage>
        <taxon>Bacteria</taxon>
        <taxon>Bacillati</taxon>
        <taxon>Bacillota</taxon>
        <taxon>Bacilli</taxon>
        <taxon>Bacillales</taxon>
        <taxon>Bacillaceae</taxon>
        <taxon>Gracilibacillus</taxon>
    </lineage>
</organism>
<protein>
    <recommendedName>
        <fullName evidence="3">Tail spike domain-containing protein</fullName>
    </recommendedName>
</protein>
<feature type="region of interest" description="Disordered" evidence="2">
    <location>
        <begin position="412"/>
        <end position="431"/>
    </location>
</feature>
<gene>
    <name evidence="4" type="ORF">GI584_14220</name>
</gene>
<keyword evidence="5" id="KW-1185">Reference proteome</keyword>
<dbReference type="NCBIfam" id="TIGR01665">
    <property type="entry name" value="put_anti_recept"/>
    <property type="match status" value="1"/>
</dbReference>
<feature type="compositionally biased region" description="Polar residues" evidence="2">
    <location>
        <begin position="413"/>
        <end position="431"/>
    </location>
</feature>
<evidence type="ECO:0000313" key="5">
    <source>
        <dbReference type="Proteomes" id="UP000339690"/>
    </source>
</evidence>
<reference evidence="4 5" key="1">
    <citation type="submission" date="2019-11" db="EMBL/GenBank/DDBJ databases">
        <title>Gracilibacillus salitolerans sp. nov., a moderate halophile isolated from a saline soil in northwest China.</title>
        <authorList>
            <person name="Gan L."/>
        </authorList>
    </citation>
    <scope>NUCLEOTIDE SEQUENCE [LARGE SCALE GENOMIC DNA]</scope>
    <source>
        <strain evidence="4 5">SCU50</strain>
    </source>
</reference>
<keyword evidence="1" id="KW-0175">Coiled coil</keyword>
<evidence type="ECO:0000256" key="1">
    <source>
        <dbReference type="SAM" id="Coils"/>
    </source>
</evidence>
<dbReference type="Pfam" id="PF06605">
    <property type="entry name" value="Prophage_tail"/>
    <property type="match status" value="1"/>
</dbReference>
<dbReference type="Proteomes" id="UP000339690">
    <property type="component" value="Chromosome"/>
</dbReference>
<evidence type="ECO:0000259" key="3">
    <source>
        <dbReference type="Pfam" id="PF06605"/>
    </source>
</evidence>
<dbReference type="InterPro" id="IPR010572">
    <property type="entry name" value="Tail_dom"/>
</dbReference>
<dbReference type="KEGG" id="grc:GI584_14220"/>
<dbReference type="InterPro" id="IPR007119">
    <property type="entry name" value="Phage_tail_spike_N"/>
</dbReference>
<dbReference type="RefSeq" id="WP_153791602.1">
    <property type="nucleotide sequence ID" value="NZ_CP045915.1"/>
</dbReference>
<evidence type="ECO:0000313" key="4">
    <source>
        <dbReference type="EMBL" id="QGH35128.1"/>
    </source>
</evidence>
<feature type="coiled-coil region" evidence="1">
    <location>
        <begin position="1532"/>
        <end position="1573"/>
    </location>
</feature>